<comment type="caution">
    <text evidence="1">The sequence shown here is derived from an EMBL/GenBank/DDBJ whole genome shotgun (WGS) entry which is preliminary data.</text>
</comment>
<protein>
    <submittedName>
        <fullName evidence="1">Uncharacterized protein</fullName>
    </submittedName>
</protein>
<dbReference type="Proteomes" id="UP000215914">
    <property type="component" value="Unassembled WGS sequence"/>
</dbReference>
<evidence type="ECO:0000313" key="1">
    <source>
        <dbReference type="EMBL" id="KAF5816159.1"/>
    </source>
</evidence>
<evidence type="ECO:0000313" key="2">
    <source>
        <dbReference type="Proteomes" id="UP000215914"/>
    </source>
</evidence>
<dbReference type="EMBL" id="MNCJ02000318">
    <property type="protein sequence ID" value="KAF5816159.1"/>
    <property type="molecule type" value="Genomic_DNA"/>
</dbReference>
<sequence length="80" mass="8908">MVKGVKGGHPFGLYRVSSGLVWVPDWVFSITRPNRPNNTVHSRLSGLESGLGCIQGSGSSHLYTYPPTYIYIYIRTHNTI</sequence>
<keyword evidence="2" id="KW-1185">Reference proteome</keyword>
<accession>A0A9K3JJG5</accession>
<organism evidence="1 2">
    <name type="scientific">Helianthus annuus</name>
    <name type="common">Common sunflower</name>
    <dbReference type="NCBI Taxonomy" id="4232"/>
    <lineage>
        <taxon>Eukaryota</taxon>
        <taxon>Viridiplantae</taxon>
        <taxon>Streptophyta</taxon>
        <taxon>Embryophyta</taxon>
        <taxon>Tracheophyta</taxon>
        <taxon>Spermatophyta</taxon>
        <taxon>Magnoliopsida</taxon>
        <taxon>eudicotyledons</taxon>
        <taxon>Gunneridae</taxon>
        <taxon>Pentapetalae</taxon>
        <taxon>asterids</taxon>
        <taxon>campanulids</taxon>
        <taxon>Asterales</taxon>
        <taxon>Asteraceae</taxon>
        <taxon>Asteroideae</taxon>
        <taxon>Heliantheae alliance</taxon>
        <taxon>Heliantheae</taxon>
        <taxon>Helianthus</taxon>
    </lineage>
</organism>
<reference evidence="1" key="1">
    <citation type="journal article" date="2017" name="Nature">
        <title>The sunflower genome provides insights into oil metabolism, flowering and Asterid evolution.</title>
        <authorList>
            <person name="Badouin H."/>
            <person name="Gouzy J."/>
            <person name="Grassa C.J."/>
            <person name="Murat F."/>
            <person name="Staton S.E."/>
            <person name="Cottret L."/>
            <person name="Lelandais-Briere C."/>
            <person name="Owens G.L."/>
            <person name="Carrere S."/>
            <person name="Mayjonade B."/>
            <person name="Legrand L."/>
            <person name="Gill N."/>
            <person name="Kane N.C."/>
            <person name="Bowers J.E."/>
            <person name="Hubner S."/>
            <person name="Bellec A."/>
            <person name="Berard A."/>
            <person name="Berges H."/>
            <person name="Blanchet N."/>
            <person name="Boniface M.C."/>
            <person name="Brunel D."/>
            <person name="Catrice O."/>
            <person name="Chaidir N."/>
            <person name="Claudel C."/>
            <person name="Donnadieu C."/>
            <person name="Faraut T."/>
            <person name="Fievet G."/>
            <person name="Helmstetter N."/>
            <person name="King M."/>
            <person name="Knapp S.J."/>
            <person name="Lai Z."/>
            <person name="Le Paslier M.C."/>
            <person name="Lippi Y."/>
            <person name="Lorenzon L."/>
            <person name="Mandel J.R."/>
            <person name="Marage G."/>
            <person name="Marchand G."/>
            <person name="Marquand E."/>
            <person name="Bret-Mestries E."/>
            <person name="Morien E."/>
            <person name="Nambeesan S."/>
            <person name="Nguyen T."/>
            <person name="Pegot-Espagnet P."/>
            <person name="Pouilly N."/>
            <person name="Raftis F."/>
            <person name="Sallet E."/>
            <person name="Schiex T."/>
            <person name="Thomas J."/>
            <person name="Vandecasteele C."/>
            <person name="Vares D."/>
            <person name="Vear F."/>
            <person name="Vautrin S."/>
            <person name="Crespi M."/>
            <person name="Mangin B."/>
            <person name="Burke J.M."/>
            <person name="Salse J."/>
            <person name="Munos S."/>
            <person name="Vincourt P."/>
            <person name="Rieseberg L.H."/>
            <person name="Langlade N.B."/>
        </authorList>
    </citation>
    <scope>NUCLEOTIDE SEQUENCE</scope>
    <source>
        <tissue evidence="1">Leaves</tissue>
    </source>
</reference>
<reference evidence="1" key="2">
    <citation type="submission" date="2020-06" db="EMBL/GenBank/DDBJ databases">
        <title>Helianthus annuus Genome sequencing and assembly Release 2.</title>
        <authorList>
            <person name="Gouzy J."/>
            <person name="Langlade N."/>
            <person name="Munos S."/>
        </authorList>
    </citation>
    <scope>NUCLEOTIDE SEQUENCE</scope>
    <source>
        <tissue evidence="1">Leaves</tissue>
    </source>
</reference>
<proteinExistence type="predicted"/>
<dbReference type="Gramene" id="mRNA:HanXRQr2_Chr03g0131251">
    <property type="protein sequence ID" value="CDS:HanXRQr2_Chr03g0131251.1"/>
    <property type="gene ID" value="HanXRQr2_Chr03g0131251"/>
</dbReference>
<dbReference type="AlphaFoldDB" id="A0A9K3JJG5"/>
<gene>
    <name evidence="1" type="ORF">HanXRQr2_Chr03g0131251</name>
</gene>
<name>A0A9K3JJG5_HELAN</name>